<feature type="domain" description="Acyltransferase 3" evidence="2">
    <location>
        <begin position="17"/>
        <end position="347"/>
    </location>
</feature>
<reference evidence="3 4" key="1">
    <citation type="submission" date="2019-02" db="EMBL/GenBank/DDBJ databases">
        <title>Sequencing the genomes of 1000 actinobacteria strains.</title>
        <authorList>
            <person name="Klenk H.-P."/>
        </authorList>
    </citation>
    <scope>NUCLEOTIDE SEQUENCE [LARGE SCALE GENOMIC DNA]</scope>
    <source>
        <strain evidence="3 4">DSM 44509</strain>
    </source>
</reference>
<keyword evidence="4" id="KW-1185">Reference proteome</keyword>
<name>A0A4Q7YCV6_9ACTN</name>
<dbReference type="GO" id="GO:0009103">
    <property type="term" value="P:lipopolysaccharide biosynthetic process"/>
    <property type="evidence" value="ECO:0007669"/>
    <property type="project" value="TreeGrafter"/>
</dbReference>
<feature type="transmembrane region" description="Helical" evidence="1">
    <location>
        <begin position="143"/>
        <end position="163"/>
    </location>
</feature>
<dbReference type="InterPro" id="IPR050879">
    <property type="entry name" value="Acyltransferase_3"/>
</dbReference>
<feature type="transmembrane region" description="Helical" evidence="1">
    <location>
        <begin position="335"/>
        <end position="352"/>
    </location>
</feature>
<feature type="transmembrane region" description="Helical" evidence="1">
    <location>
        <begin position="312"/>
        <end position="329"/>
    </location>
</feature>
<dbReference type="Pfam" id="PF01757">
    <property type="entry name" value="Acyl_transf_3"/>
    <property type="match status" value="1"/>
</dbReference>
<feature type="transmembrane region" description="Helical" evidence="1">
    <location>
        <begin position="83"/>
        <end position="103"/>
    </location>
</feature>
<evidence type="ECO:0000256" key="1">
    <source>
        <dbReference type="SAM" id="Phobius"/>
    </source>
</evidence>
<dbReference type="PANTHER" id="PTHR23028:SF53">
    <property type="entry name" value="ACYL_TRANSF_3 DOMAIN-CONTAINING PROTEIN"/>
    <property type="match status" value="1"/>
</dbReference>
<proteinExistence type="predicted"/>
<evidence type="ECO:0000313" key="4">
    <source>
        <dbReference type="Proteomes" id="UP000292507"/>
    </source>
</evidence>
<feature type="transmembrane region" description="Helical" evidence="1">
    <location>
        <begin position="170"/>
        <end position="189"/>
    </location>
</feature>
<feature type="transmembrane region" description="Helical" evidence="1">
    <location>
        <begin position="270"/>
        <end position="300"/>
    </location>
</feature>
<keyword evidence="1" id="KW-0472">Membrane</keyword>
<evidence type="ECO:0000259" key="2">
    <source>
        <dbReference type="Pfam" id="PF01757"/>
    </source>
</evidence>
<dbReference type="PANTHER" id="PTHR23028">
    <property type="entry name" value="ACETYLTRANSFERASE"/>
    <property type="match status" value="1"/>
</dbReference>
<organism evidence="3 4">
    <name type="scientific">Blastococcus saxobsidens</name>
    <dbReference type="NCBI Taxonomy" id="138336"/>
    <lineage>
        <taxon>Bacteria</taxon>
        <taxon>Bacillati</taxon>
        <taxon>Actinomycetota</taxon>
        <taxon>Actinomycetes</taxon>
        <taxon>Geodermatophilales</taxon>
        <taxon>Geodermatophilaceae</taxon>
        <taxon>Blastococcus</taxon>
    </lineage>
</organism>
<feature type="transmembrane region" description="Helical" evidence="1">
    <location>
        <begin position="237"/>
        <end position="258"/>
    </location>
</feature>
<feature type="transmembrane region" description="Helical" evidence="1">
    <location>
        <begin position="21"/>
        <end position="39"/>
    </location>
</feature>
<sequence>MTGLPTVTAARPLAHVPALDGLRGVAVMLVMGLHVGLAVVPGGQVGVLIFFSLSGFLITQLLLDDLRGQRQRVLRRFYARRALRLVPAWLSVVVACGVLAWLWPEMERAEATIDGLPMVLLHLGNWSRAFEGAGSLGVLDHTWSLAVEEQFYLVWPFVLLLVLRLTRRMWVVAAVAGTGCCAALAARMAVDGVGAGALDRVYNGTDTQADHLMLGCALAVVVTLARERGGVPQLRAVLTRLAAPAAIFLAALTVVFPFEGASVGYRLTLSAVAVASAVLVGAAYLSGAGCIAQVLGAAWLRWAGVRSYGLYLWHYPVIAVVTSTGLVPFTLPKQVIEVALSLAVAAASYRWVEQPFLRRKKGCRAVDPGLNRAGPPMCGTPLPAGHRQQRSP</sequence>
<feature type="transmembrane region" description="Helical" evidence="1">
    <location>
        <begin position="45"/>
        <end position="63"/>
    </location>
</feature>
<dbReference type="InterPro" id="IPR002656">
    <property type="entry name" value="Acyl_transf_3_dom"/>
</dbReference>
<protein>
    <submittedName>
        <fullName evidence="3">Peptidoglycan/LPS O-acetylase OafA/YrhL</fullName>
    </submittedName>
</protein>
<keyword evidence="1" id="KW-0812">Transmembrane</keyword>
<dbReference type="EMBL" id="SHKV01000001">
    <property type="protein sequence ID" value="RZU34131.1"/>
    <property type="molecule type" value="Genomic_DNA"/>
</dbReference>
<gene>
    <name evidence="3" type="ORF">BKA19_3886</name>
</gene>
<feature type="transmembrane region" description="Helical" evidence="1">
    <location>
        <begin position="209"/>
        <end position="225"/>
    </location>
</feature>
<keyword evidence="1" id="KW-1133">Transmembrane helix</keyword>
<dbReference type="Proteomes" id="UP000292507">
    <property type="component" value="Unassembled WGS sequence"/>
</dbReference>
<accession>A0A4Q7YCV6</accession>
<dbReference type="GO" id="GO:0016747">
    <property type="term" value="F:acyltransferase activity, transferring groups other than amino-acyl groups"/>
    <property type="evidence" value="ECO:0007669"/>
    <property type="project" value="InterPro"/>
</dbReference>
<comment type="caution">
    <text evidence="3">The sequence shown here is derived from an EMBL/GenBank/DDBJ whole genome shotgun (WGS) entry which is preliminary data.</text>
</comment>
<dbReference type="AlphaFoldDB" id="A0A4Q7YCV6"/>
<dbReference type="GO" id="GO:0016020">
    <property type="term" value="C:membrane"/>
    <property type="evidence" value="ECO:0007669"/>
    <property type="project" value="TreeGrafter"/>
</dbReference>
<evidence type="ECO:0000313" key="3">
    <source>
        <dbReference type="EMBL" id="RZU34131.1"/>
    </source>
</evidence>